<dbReference type="InterPro" id="IPR009057">
    <property type="entry name" value="Homeodomain-like_sf"/>
</dbReference>
<proteinExistence type="predicted"/>
<dbReference type="PANTHER" id="PTHR11019">
    <property type="entry name" value="HTH-TYPE TRANSCRIPTIONAL REGULATOR NIMR"/>
    <property type="match status" value="1"/>
</dbReference>
<dbReference type="PRINTS" id="PR00032">
    <property type="entry name" value="HTHARAC"/>
</dbReference>
<dbReference type="InterPro" id="IPR018062">
    <property type="entry name" value="HTH_AraC-typ_CS"/>
</dbReference>
<accession>A0ABU3BPM3</accession>
<dbReference type="InterPro" id="IPR018060">
    <property type="entry name" value="HTH_AraC"/>
</dbReference>
<dbReference type="PROSITE" id="PS00041">
    <property type="entry name" value="HTH_ARAC_FAMILY_1"/>
    <property type="match status" value="1"/>
</dbReference>
<dbReference type="EMBL" id="JAVRHT010000009">
    <property type="protein sequence ID" value="MDT0631161.1"/>
    <property type="molecule type" value="Genomic_DNA"/>
</dbReference>
<protein>
    <submittedName>
        <fullName evidence="5">AraC family transcriptional regulator</fullName>
    </submittedName>
</protein>
<evidence type="ECO:0000313" key="6">
    <source>
        <dbReference type="Proteomes" id="UP001267426"/>
    </source>
</evidence>
<evidence type="ECO:0000256" key="3">
    <source>
        <dbReference type="ARBA" id="ARBA00023163"/>
    </source>
</evidence>
<organism evidence="5 6">
    <name type="scientific">Rubrivirga litoralis</name>
    <dbReference type="NCBI Taxonomy" id="3075598"/>
    <lineage>
        <taxon>Bacteria</taxon>
        <taxon>Pseudomonadati</taxon>
        <taxon>Rhodothermota</taxon>
        <taxon>Rhodothermia</taxon>
        <taxon>Rhodothermales</taxon>
        <taxon>Rubricoccaceae</taxon>
        <taxon>Rubrivirga</taxon>
    </lineage>
</organism>
<dbReference type="Gene3D" id="1.10.10.60">
    <property type="entry name" value="Homeodomain-like"/>
    <property type="match status" value="2"/>
</dbReference>
<keyword evidence="3" id="KW-0804">Transcription</keyword>
<dbReference type="Pfam" id="PF12833">
    <property type="entry name" value="HTH_18"/>
    <property type="match status" value="1"/>
</dbReference>
<dbReference type="SMART" id="SM00342">
    <property type="entry name" value="HTH_ARAC"/>
    <property type="match status" value="1"/>
</dbReference>
<reference evidence="5 6" key="1">
    <citation type="submission" date="2023-09" db="EMBL/GenBank/DDBJ databases">
        <authorList>
            <person name="Rey-Velasco X."/>
        </authorList>
    </citation>
    <scope>NUCLEOTIDE SEQUENCE [LARGE SCALE GENOMIC DNA]</scope>
    <source>
        <strain evidence="5 6">F394</strain>
    </source>
</reference>
<sequence>MDPLSLALAATDVRSVAHVAAELSGPWALQASPEPGQADLVLVSSGTAVVEAAGGTVTLDAGAGAVLPRSVPYVVRSPRGAATAAVAIDAVTGACPAERFERVRHDAQGQENGAPSDGVAPDHVVLGSLLIEDTAASPLIAALPPALVLPPEAAPWASQTLALIADESQAGRPGASAVAARLAEVFLLQTVRAYVEGLPEVCPDGGDRSSWLHALADPDLGRALLAIHRAPEHPWTVEALAAEAYMSRTTFATRFTEAVGTPPLRYVASWRLHKAARSLRRGAAVFEAAADAGYGSKASFSKAFKRATGVSPSEYGGDGAAGLPEMGPYLDAVELAPSVRRGATSSS</sequence>
<keyword evidence="1" id="KW-0805">Transcription regulation</keyword>
<dbReference type="PANTHER" id="PTHR11019:SF159">
    <property type="entry name" value="TRANSCRIPTIONAL REGULATOR-RELATED"/>
    <property type="match status" value="1"/>
</dbReference>
<keyword evidence="6" id="KW-1185">Reference proteome</keyword>
<feature type="domain" description="HTH araC/xylS-type" evidence="4">
    <location>
        <begin position="221"/>
        <end position="318"/>
    </location>
</feature>
<dbReference type="Pfam" id="PF12852">
    <property type="entry name" value="Cupin_6"/>
    <property type="match status" value="1"/>
</dbReference>
<evidence type="ECO:0000313" key="5">
    <source>
        <dbReference type="EMBL" id="MDT0631161.1"/>
    </source>
</evidence>
<dbReference type="RefSeq" id="WP_311662503.1">
    <property type="nucleotide sequence ID" value="NZ_JAVRHT010000009.1"/>
</dbReference>
<dbReference type="InterPro" id="IPR020449">
    <property type="entry name" value="Tscrpt_reg_AraC-type_HTH"/>
</dbReference>
<keyword evidence="2" id="KW-0238">DNA-binding</keyword>
<name>A0ABU3BPM3_9BACT</name>
<comment type="caution">
    <text evidence="5">The sequence shown here is derived from an EMBL/GenBank/DDBJ whole genome shotgun (WGS) entry which is preliminary data.</text>
</comment>
<dbReference type="InterPro" id="IPR032783">
    <property type="entry name" value="AraC_lig"/>
</dbReference>
<dbReference type="Proteomes" id="UP001267426">
    <property type="component" value="Unassembled WGS sequence"/>
</dbReference>
<evidence type="ECO:0000256" key="1">
    <source>
        <dbReference type="ARBA" id="ARBA00023015"/>
    </source>
</evidence>
<dbReference type="SUPFAM" id="SSF46689">
    <property type="entry name" value="Homeodomain-like"/>
    <property type="match status" value="2"/>
</dbReference>
<evidence type="ECO:0000256" key="2">
    <source>
        <dbReference type="ARBA" id="ARBA00023125"/>
    </source>
</evidence>
<evidence type="ECO:0000259" key="4">
    <source>
        <dbReference type="PROSITE" id="PS01124"/>
    </source>
</evidence>
<dbReference type="PROSITE" id="PS01124">
    <property type="entry name" value="HTH_ARAC_FAMILY_2"/>
    <property type="match status" value="1"/>
</dbReference>
<gene>
    <name evidence="5" type="ORF">RM540_05300</name>
</gene>